<evidence type="ECO:0000313" key="3">
    <source>
        <dbReference type="EMBL" id="CDO76704.1"/>
    </source>
</evidence>
<evidence type="ECO:0000256" key="2">
    <source>
        <dbReference type="ARBA" id="ARBA00022737"/>
    </source>
</evidence>
<accession>A0A060SWV0</accession>
<dbReference type="Gene3D" id="2.130.10.10">
    <property type="entry name" value="YVTN repeat-like/Quinoprotein amine dehydrogenase"/>
    <property type="match status" value="1"/>
</dbReference>
<evidence type="ECO:0000256" key="1">
    <source>
        <dbReference type="ARBA" id="ARBA00022574"/>
    </source>
</evidence>
<dbReference type="Proteomes" id="UP000029665">
    <property type="component" value="Unassembled WGS sequence"/>
</dbReference>
<name>A0A060SWV0_PYCCI</name>
<protein>
    <submittedName>
        <fullName evidence="3">Uncharacterized protein</fullName>
    </submittedName>
</protein>
<dbReference type="GO" id="GO:0080008">
    <property type="term" value="C:Cul4-RING E3 ubiquitin ligase complex"/>
    <property type="evidence" value="ECO:0007669"/>
    <property type="project" value="TreeGrafter"/>
</dbReference>
<dbReference type="PANTHER" id="PTHR44472:SF1">
    <property type="entry name" value="DDB1 AND CUL4 ASSOCIATED FACTOR 4"/>
    <property type="match status" value="1"/>
</dbReference>
<dbReference type="STRING" id="5643.A0A060SWV0"/>
<evidence type="ECO:0000313" key="4">
    <source>
        <dbReference type="Proteomes" id="UP000029665"/>
    </source>
</evidence>
<gene>
    <name evidence="3" type="ORF">BN946_scf184975.g13</name>
</gene>
<dbReference type="InterPro" id="IPR015943">
    <property type="entry name" value="WD40/YVTN_repeat-like_dom_sf"/>
</dbReference>
<sequence>MQDHLNIQVWSDNLSDIVRLSCTFACDSHWLLREFPVNVCNDVWCGQVSNTNVVVGGRRGAVCFMDAERDEYIRLRRDSDVFSLSFQDQLLYIGMRSGAIERWDLRQPYSNPDVIVNMTLKPGTTGGAPVQHLRTIHGYGLLVETMRGDLEVHDLRYQKEQTPLLQLSGHVSSYEHRLGLAVDSGENFVFAGGGDSRLRGWSLRTGQALHSDSIQDAMNAPPHLMTRPFLKTFSHPIRALEFLEDEKKTYLWLASDKFLHKVVLGPNNVFR</sequence>
<keyword evidence="2" id="KW-0677">Repeat</keyword>
<keyword evidence="4" id="KW-1185">Reference proteome</keyword>
<organism evidence="3 4">
    <name type="scientific">Pycnoporus cinnabarinus</name>
    <name type="common">Cinnabar-red polypore</name>
    <name type="synonym">Trametes cinnabarina</name>
    <dbReference type="NCBI Taxonomy" id="5643"/>
    <lineage>
        <taxon>Eukaryota</taxon>
        <taxon>Fungi</taxon>
        <taxon>Dikarya</taxon>
        <taxon>Basidiomycota</taxon>
        <taxon>Agaricomycotina</taxon>
        <taxon>Agaricomycetes</taxon>
        <taxon>Polyporales</taxon>
        <taxon>Polyporaceae</taxon>
        <taxon>Trametes</taxon>
    </lineage>
</organism>
<dbReference type="HOGENOM" id="CLU_092510_0_0_1"/>
<dbReference type="SUPFAM" id="SSF50978">
    <property type="entry name" value="WD40 repeat-like"/>
    <property type="match status" value="1"/>
</dbReference>
<proteinExistence type="predicted"/>
<dbReference type="OMA" id="MHITESD"/>
<keyword evidence="1" id="KW-0853">WD repeat</keyword>
<reference evidence="3" key="1">
    <citation type="submission" date="2014-01" db="EMBL/GenBank/DDBJ databases">
        <title>The genome of the white-rot fungus Pycnoporus cinnabarinus: a basidiomycete model with a versatile arsenal for lignocellulosic biomass breakdown.</title>
        <authorList>
            <person name="Levasseur A."/>
            <person name="Lomascolo A."/>
            <person name="Ruiz-Duenas F.J."/>
            <person name="Uzan E."/>
            <person name="Piumi F."/>
            <person name="Kues U."/>
            <person name="Ram A.F.J."/>
            <person name="Murat C."/>
            <person name="Haon M."/>
            <person name="Benoit I."/>
            <person name="Arfi Y."/>
            <person name="Chevret D."/>
            <person name="Drula E."/>
            <person name="Kwon M.J."/>
            <person name="Gouret P."/>
            <person name="Lesage-Meessen L."/>
            <person name="Lombard V."/>
            <person name="Mariette J."/>
            <person name="Noirot C."/>
            <person name="Park J."/>
            <person name="Patyshakuliyeva A."/>
            <person name="Wieneger R.A.B."/>
            <person name="Wosten H.A.B."/>
            <person name="Martin F."/>
            <person name="Coutinho P.M."/>
            <person name="de Vries R."/>
            <person name="Martinez A.T."/>
            <person name="Klopp C."/>
            <person name="Pontarotti P."/>
            <person name="Henrissat B."/>
            <person name="Record E."/>
        </authorList>
    </citation>
    <scope>NUCLEOTIDE SEQUENCE [LARGE SCALE GENOMIC DNA]</scope>
    <source>
        <strain evidence="3">BRFM137</strain>
    </source>
</reference>
<dbReference type="EMBL" id="CCBP010000406">
    <property type="protein sequence ID" value="CDO76704.1"/>
    <property type="molecule type" value="Genomic_DNA"/>
</dbReference>
<dbReference type="AlphaFoldDB" id="A0A060SWV0"/>
<comment type="caution">
    <text evidence="3">The sequence shown here is derived from an EMBL/GenBank/DDBJ whole genome shotgun (WGS) entry which is preliminary data.</text>
</comment>
<dbReference type="OrthoDB" id="128867at2759"/>
<dbReference type="InterPro" id="IPR036322">
    <property type="entry name" value="WD40_repeat_dom_sf"/>
</dbReference>
<dbReference type="InterPro" id="IPR052254">
    <property type="entry name" value="CUL4-DDB1_E3_ligase_receptor"/>
</dbReference>
<dbReference type="PANTHER" id="PTHR44472">
    <property type="entry name" value="DDB1- AND CUL4-ASSOCIATED FACTOR 4-RELATED"/>
    <property type="match status" value="1"/>
</dbReference>